<accession>A0A4Z0HY40</accession>
<organism evidence="2 3">
    <name type="scientific">Mycolicibacterium peregrinum</name>
    <name type="common">Mycobacterium peregrinum</name>
    <dbReference type="NCBI Taxonomy" id="43304"/>
    <lineage>
        <taxon>Bacteria</taxon>
        <taxon>Bacillati</taxon>
        <taxon>Actinomycetota</taxon>
        <taxon>Actinomycetes</taxon>
        <taxon>Mycobacteriales</taxon>
        <taxon>Mycobacteriaceae</taxon>
        <taxon>Mycolicibacterium</taxon>
    </lineage>
</organism>
<evidence type="ECO:0000259" key="1">
    <source>
        <dbReference type="Pfam" id="PF13474"/>
    </source>
</evidence>
<dbReference type="InterPro" id="IPR032710">
    <property type="entry name" value="NTF2-like_dom_sf"/>
</dbReference>
<evidence type="ECO:0000313" key="3">
    <source>
        <dbReference type="Proteomes" id="UP000297792"/>
    </source>
</evidence>
<dbReference type="EMBL" id="RWKA01000022">
    <property type="protein sequence ID" value="TGB36972.1"/>
    <property type="molecule type" value="Genomic_DNA"/>
</dbReference>
<dbReference type="RefSeq" id="WP_135359134.1">
    <property type="nucleotide sequence ID" value="NZ_RWJZ01000001.1"/>
</dbReference>
<reference evidence="2 3" key="1">
    <citation type="submission" date="2018-12" db="EMBL/GenBank/DDBJ databases">
        <title>Draft genome sequences of Mycolicibacterium peregrinum isolated from a pig with lymphadenitis and from soil on the same Japanese pig farm.</title>
        <authorList>
            <person name="Komatsu T."/>
            <person name="Ohya K."/>
            <person name="Sawai K."/>
            <person name="Odoi J.O."/>
            <person name="Otsu K."/>
            <person name="Ota A."/>
            <person name="Ito T."/>
            <person name="Kawai M."/>
            <person name="Maruyama F."/>
        </authorList>
    </citation>
    <scope>NUCLEOTIDE SEQUENCE [LARGE SCALE GENOMIC DNA]</scope>
    <source>
        <strain evidence="2 3">138</strain>
    </source>
</reference>
<keyword evidence="3" id="KW-1185">Reference proteome</keyword>
<proteinExistence type="predicted"/>
<dbReference type="Pfam" id="PF13474">
    <property type="entry name" value="SnoaL_3"/>
    <property type="match status" value="1"/>
</dbReference>
<sequence>MSEPNDPMAAVRRYVDAFNRADVDALAAVCADPMQILDGMAPHVWQGPIATQDWWRDVLAEGEHLGASDYQIALDEPRHVNVTGESGYVVVPATMTFDLNGRQIVQTGGVFTVALRNGADGWRLTAWAWAKGANRPA</sequence>
<comment type="caution">
    <text evidence="2">The sequence shown here is derived from an EMBL/GenBank/DDBJ whole genome shotgun (WGS) entry which is preliminary data.</text>
</comment>
<dbReference type="AlphaFoldDB" id="A0A4Z0HY40"/>
<name>A0A4Z0HY40_MYCPR</name>
<dbReference type="InterPro" id="IPR037401">
    <property type="entry name" value="SnoaL-like"/>
</dbReference>
<feature type="domain" description="SnoaL-like" evidence="1">
    <location>
        <begin position="9"/>
        <end position="125"/>
    </location>
</feature>
<dbReference type="Proteomes" id="UP000297792">
    <property type="component" value="Unassembled WGS sequence"/>
</dbReference>
<evidence type="ECO:0000313" key="2">
    <source>
        <dbReference type="EMBL" id="TGB36972.1"/>
    </source>
</evidence>
<protein>
    <submittedName>
        <fullName evidence="2">DUF4440 domain-containing protein</fullName>
    </submittedName>
</protein>
<dbReference type="SUPFAM" id="SSF54427">
    <property type="entry name" value="NTF2-like"/>
    <property type="match status" value="1"/>
</dbReference>
<gene>
    <name evidence="2" type="ORF">EJD98_28065</name>
</gene>
<dbReference type="Gene3D" id="3.10.450.50">
    <property type="match status" value="1"/>
</dbReference>